<dbReference type="Gene3D" id="1.10.1740.10">
    <property type="match status" value="1"/>
</dbReference>
<dbReference type="InterPro" id="IPR014284">
    <property type="entry name" value="RNA_pol_sigma-70_dom"/>
</dbReference>
<dbReference type="Pfam" id="PF08281">
    <property type="entry name" value="Sigma70_r4_2"/>
    <property type="match status" value="1"/>
</dbReference>
<dbReference type="PROSITE" id="PS01063">
    <property type="entry name" value="SIGMA70_ECF"/>
    <property type="match status" value="1"/>
</dbReference>
<evidence type="ECO:0000256" key="6">
    <source>
        <dbReference type="RuleBase" id="RU000716"/>
    </source>
</evidence>
<dbReference type="CDD" id="cd06171">
    <property type="entry name" value="Sigma70_r4"/>
    <property type="match status" value="1"/>
</dbReference>
<dbReference type="PANTHER" id="PTHR43133:SF25">
    <property type="entry name" value="RNA POLYMERASE SIGMA FACTOR RFAY-RELATED"/>
    <property type="match status" value="1"/>
</dbReference>
<dbReference type="SUPFAM" id="SSF88946">
    <property type="entry name" value="Sigma2 domain of RNA polymerase sigma factors"/>
    <property type="match status" value="1"/>
</dbReference>
<keyword evidence="3 6" id="KW-0731">Sigma factor</keyword>
<sequence length="193" mass="21432">MNPKKSADKAPPCDPRDEIVTHLKPMRAFALSLTRDMARADDLVQDTVVKAWTNIDKFAAGTNMRAWLFTILRNTFYSERRKAKREVADVDGAMTERMAVKPAHDGNLALTDFRRVFEQLPAEQREALILVGAQGFAYEEAAAMCGCAVGTVKSRANRGRKRLAEMLGMREDEAMELTDQATVAVISRNPGVS</sequence>
<dbReference type="AlphaFoldDB" id="A0A2T7G9W4"/>
<dbReference type="InterPro" id="IPR013324">
    <property type="entry name" value="RNA_pol_sigma_r3/r4-like"/>
</dbReference>
<dbReference type="InterPro" id="IPR000838">
    <property type="entry name" value="RNA_pol_sigma70_ECF_CS"/>
</dbReference>
<dbReference type="InterPro" id="IPR007627">
    <property type="entry name" value="RNA_pol_sigma70_r2"/>
</dbReference>
<evidence type="ECO:0000259" key="7">
    <source>
        <dbReference type="Pfam" id="PF04542"/>
    </source>
</evidence>
<evidence type="ECO:0000256" key="1">
    <source>
        <dbReference type="ARBA" id="ARBA00010641"/>
    </source>
</evidence>
<protein>
    <recommendedName>
        <fullName evidence="6">RNA polymerase sigma factor</fullName>
    </recommendedName>
</protein>
<dbReference type="RefSeq" id="WP_108691191.1">
    <property type="nucleotide sequence ID" value="NZ_QCYH01000002.1"/>
</dbReference>
<evidence type="ECO:0000313" key="10">
    <source>
        <dbReference type="Proteomes" id="UP000244446"/>
    </source>
</evidence>
<reference evidence="9 10" key="1">
    <citation type="submission" date="2018-04" db="EMBL/GenBank/DDBJ databases">
        <title>Pelagivirga bohaiensis gen. nov., sp. nov., a bacterium isolated from the Bohai Sea.</title>
        <authorList>
            <person name="Ji X."/>
        </authorList>
    </citation>
    <scope>NUCLEOTIDE SEQUENCE [LARGE SCALE GENOMIC DNA]</scope>
    <source>
        <strain evidence="9 10">BH-SD19</strain>
    </source>
</reference>
<dbReference type="NCBIfam" id="NF009199">
    <property type="entry name" value="PRK12547.1"/>
    <property type="match status" value="1"/>
</dbReference>
<dbReference type="GO" id="GO:0003677">
    <property type="term" value="F:DNA binding"/>
    <property type="evidence" value="ECO:0007669"/>
    <property type="project" value="UniProtKB-KW"/>
</dbReference>
<feature type="domain" description="RNA polymerase sigma-70 region 2" evidence="7">
    <location>
        <begin position="21"/>
        <end position="85"/>
    </location>
</feature>
<dbReference type="NCBIfam" id="NF009198">
    <property type="entry name" value="PRK12546.1"/>
    <property type="match status" value="1"/>
</dbReference>
<organism evidence="9 10">
    <name type="scientific">Pelagivirga sediminicola</name>
    <dbReference type="NCBI Taxonomy" id="2170575"/>
    <lineage>
        <taxon>Bacteria</taxon>
        <taxon>Pseudomonadati</taxon>
        <taxon>Pseudomonadota</taxon>
        <taxon>Alphaproteobacteria</taxon>
        <taxon>Rhodobacterales</taxon>
        <taxon>Paracoccaceae</taxon>
        <taxon>Pelagivirga</taxon>
    </lineage>
</organism>
<evidence type="ECO:0000256" key="5">
    <source>
        <dbReference type="ARBA" id="ARBA00023163"/>
    </source>
</evidence>
<proteinExistence type="inferred from homology"/>
<dbReference type="Pfam" id="PF04542">
    <property type="entry name" value="Sigma70_r2"/>
    <property type="match status" value="1"/>
</dbReference>
<dbReference type="InterPro" id="IPR013325">
    <property type="entry name" value="RNA_pol_sigma_r2"/>
</dbReference>
<evidence type="ECO:0000313" key="9">
    <source>
        <dbReference type="EMBL" id="PVA11217.1"/>
    </source>
</evidence>
<keyword evidence="2 6" id="KW-0805">Transcription regulation</keyword>
<dbReference type="GO" id="GO:0006352">
    <property type="term" value="P:DNA-templated transcription initiation"/>
    <property type="evidence" value="ECO:0007669"/>
    <property type="project" value="InterPro"/>
</dbReference>
<dbReference type="Gene3D" id="1.10.10.10">
    <property type="entry name" value="Winged helix-like DNA-binding domain superfamily/Winged helix DNA-binding domain"/>
    <property type="match status" value="1"/>
</dbReference>
<evidence type="ECO:0000256" key="2">
    <source>
        <dbReference type="ARBA" id="ARBA00023015"/>
    </source>
</evidence>
<evidence type="ECO:0000259" key="8">
    <source>
        <dbReference type="Pfam" id="PF08281"/>
    </source>
</evidence>
<keyword evidence="5 6" id="KW-0804">Transcription</keyword>
<comment type="caution">
    <text evidence="9">The sequence shown here is derived from an EMBL/GenBank/DDBJ whole genome shotgun (WGS) entry which is preliminary data.</text>
</comment>
<dbReference type="GO" id="GO:0016987">
    <property type="term" value="F:sigma factor activity"/>
    <property type="evidence" value="ECO:0007669"/>
    <property type="project" value="UniProtKB-KW"/>
</dbReference>
<comment type="similarity">
    <text evidence="1 6">Belongs to the sigma-70 factor family. ECF subfamily.</text>
</comment>
<dbReference type="SUPFAM" id="SSF88659">
    <property type="entry name" value="Sigma3 and sigma4 domains of RNA polymerase sigma factors"/>
    <property type="match status" value="1"/>
</dbReference>
<dbReference type="InterPro" id="IPR036388">
    <property type="entry name" value="WH-like_DNA-bd_sf"/>
</dbReference>
<name>A0A2T7G9W4_9RHOB</name>
<evidence type="ECO:0000256" key="4">
    <source>
        <dbReference type="ARBA" id="ARBA00023125"/>
    </source>
</evidence>
<dbReference type="OrthoDB" id="9803470at2"/>
<gene>
    <name evidence="9" type="ORF">DC366_05535</name>
</gene>
<feature type="domain" description="RNA polymerase sigma factor 70 region 4 type 2" evidence="8">
    <location>
        <begin position="113"/>
        <end position="163"/>
    </location>
</feature>
<accession>A0A2T7G9W4</accession>
<dbReference type="PANTHER" id="PTHR43133">
    <property type="entry name" value="RNA POLYMERASE ECF-TYPE SIGMA FACTO"/>
    <property type="match status" value="1"/>
</dbReference>
<dbReference type="Proteomes" id="UP000244446">
    <property type="component" value="Unassembled WGS sequence"/>
</dbReference>
<keyword evidence="4 6" id="KW-0238">DNA-binding</keyword>
<dbReference type="NCBIfam" id="TIGR02937">
    <property type="entry name" value="sigma70-ECF"/>
    <property type="match status" value="1"/>
</dbReference>
<dbReference type="EMBL" id="QCYH01000002">
    <property type="protein sequence ID" value="PVA11217.1"/>
    <property type="molecule type" value="Genomic_DNA"/>
</dbReference>
<dbReference type="InterPro" id="IPR013249">
    <property type="entry name" value="RNA_pol_sigma70_r4_t2"/>
</dbReference>
<evidence type="ECO:0000256" key="3">
    <source>
        <dbReference type="ARBA" id="ARBA00023082"/>
    </source>
</evidence>
<keyword evidence="10" id="KW-1185">Reference proteome</keyword>
<dbReference type="InterPro" id="IPR039425">
    <property type="entry name" value="RNA_pol_sigma-70-like"/>
</dbReference>